<evidence type="ECO:0000256" key="2">
    <source>
        <dbReference type="SAM" id="Phobius"/>
    </source>
</evidence>
<keyword evidence="1" id="KW-0175">Coiled coil</keyword>
<proteinExistence type="predicted"/>
<feature type="coiled-coil region" evidence="1">
    <location>
        <begin position="21"/>
        <end position="79"/>
    </location>
</feature>
<evidence type="ECO:0000313" key="4">
    <source>
        <dbReference type="Proteomes" id="UP000269410"/>
    </source>
</evidence>
<reference evidence="3 4" key="1">
    <citation type="submission" date="2018-10" db="EMBL/GenBank/DDBJ databases">
        <title>Thermophilic Lithotrophy and Phototrophy in an Intertidal, Iron-rich, Geothermal Spring.</title>
        <authorList>
            <person name="Ward L.M."/>
            <person name="Idei A."/>
            <person name="Nakagawa M."/>
            <person name="Ueno Y."/>
            <person name="Fischer W."/>
            <person name="Mcglynn S.E."/>
        </authorList>
    </citation>
    <scope>NUCLEOTIDE SEQUENCE [LARGE SCALE GENOMIC DNA]</scope>
    <source>
        <strain evidence="3">J137</strain>
    </source>
</reference>
<feature type="transmembrane region" description="Helical" evidence="2">
    <location>
        <begin position="155"/>
        <end position="173"/>
    </location>
</feature>
<evidence type="ECO:0000313" key="3">
    <source>
        <dbReference type="EMBL" id="RMD77164.1"/>
    </source>
</evidence>
<keyword evidence="2" id="KW-1133">Transmembrane helix</keyword>
<keyword evidence="2" id="KW-0472">Membrane</keyword>
<dbReference type="Proteomes" id="UP000269410">
    <property type="component" value="Unassembled WGS sequence"/>
</dbReference>
<dbReference type="AlphaFoldDB" id="A0A3M0Z0A0"/>
<comment type="caution">
    <text evidence="3">The sequence shown here is derived from an EMBL/GenBank/DDBJ whole genome shotgun (WGS) entry which is preliminary data.</text>
</comment>
<protein>
    <submittedName>
        <fullName evidence="3">Uncharacterized protein</fullName>
    </submittedName>
</protein>
<sequence>KYNLDKESRTYFHISSSINILEREIEKYIEFRDKRVEIEKQITENVSNIKKIEEKLSVAKKIMDKIDQVQKRIKEFEVRCSNSRISAPDMKKFRLELLNSKMKKPLVSLKNLPGKGTSTKFDFDPFVGEGLLVMTFLQVLITIFFVIKIGFKLEIFVFLVFYIIFNLISLLHFNKLRFVNTKECFIDGSDSKKYSYEQIVGSIDQQTAEFFKNSALLNAMKEEVQNLSQTILNLTGGKTYSELNSDLQKLKYGSLQSLDPSDTIFIQSEDEFYLFERELNISRIKLESVKPPKNINSSELEVLTKIFEFLFKIEYIETEIPFPILVSTTTRKNIESILETLNSLGIDKNVIIFL</sequence>
<evidence type="ECO:0000256" key="1">
    <source>
        <dbReference type="SAM" id="Coils"/>
    </source>
</evidence>
<feature type="transmembrane region" description="Helical" evidence="2">
    <location>
        <begin position="130"/>
        <end position="149"/>
    </location>
</feature>
<dbReference type="EMBL" id="RFKV01000057">
    <property type="protein sequence ID" value="RMD77164.1"/>
    <property type="molecule type" value="Genomic_DNA"/>
</dbReference>
<gene>
    <name evidence="3" type="ORF">D6810_01750</name>
</gene>
<name>A0A3M0Z0A0_9BACT</name>
<organism evidence="3 4">
    <name type="scientific">Candidatus Dojkabacteria bacterium</name>
    <dbReference type="NCBI Taxonomy" id="2099670"/>
    <lineage>
        <taxon>Bacteria</taxon>
        <taxon>Candidatus Dojkabacteria</taxon>
    </lineage>
</organism>
<feature type="non-terminal residue" evidence="3">
    <location>
        <position position="1"/>
    </location>
</feature>
<keyword evidence="2" id="KW-0812">Transmembrane</keyword>
<accession>A0A3M0Z0A0</accession>